<gene>
    <name evidence="7" type="ORF">QR721_11165</name>
</gene>
<sequence>MSHFDTMAARQRKWMFYLLALFVLGAGFTPYHRIFLGLLLGTVFSFYNMWLLQRRVKYLGDAVERNERPKGLGTAARFASAVAAIAIAGKYVMHLDVLSVILGLLTSYIVIVADYLLFELHKSKIKEGESNGT</sequence>
<organism evidence="7 8">
    <name type="scientific">Aciduricibacillus chroicocephali</name>
    <dbReference type="NCBI Taxonomy" id="3054939"/>
    <lineage>
        <taxon>Bacteria</taxon>
        <taxon>Bacillati</taxon>
        <taxon>Bacillota</taxon>
        <taxon>Bacilli</taxon>
        <taxon>Bacillales</taxon>
        <taxon>Bacillaceae</taxon>
        <taxon>Aciduricibacillus</taxon>
    </lineage>
</organism>
<proteinExistence type="predicted"/>
<keyword evidence="4 6" id="KW-1133">Transmembrane helix</keyword>
<dbReference type="InterPro" id="IPR039072">
    <property type="entry name" value="ATP_synth_I_Bacilli"/>
</dbReference>
<name>A0ABY9KTF5_9BACI</name>
<keyword evidence="8" id="KW-1185">Reference proteome</keyword>
<keyword evidence="3 6" id="KW-0812">Transmembrane</keyword>
<dbReference type="EMBL" id="CP129113">
    <property type="protein sequence ID" value="WLV24189.1"/>
    <property type="molecule type" value="Genomic_DNA"/>
</dbReference>
<evidence type="ECO:0000313" key="8">
    <source>
        <dbReference type="Proteomes" id="UP001180087"/>
    </source>
</evidence>
<dbReference type="InterPro" id="IPR005598">
    <property type="entry name" value="ATP_synth_I"/>
</dbReference>
<feature type="transmembrane region" description="Helical" evidence="6">
    <location>
        <begin position="72"/>
        <end position="91"/>
    </location>
</feature>
<dbReference type="RefSeq" id="WP_348026960.1">
    <property type="nucleotide sequence ID" value="NZ_CP129113.1"/>
</dbReference>
<evidence type="ECO:0000256" key="1">
    <source>
        <dbReference type="ARBA" id="ARBA00004651"/>
    </source>
</evidence>
<dbReference type="PANTHER" id="PTHR40035">
    <property type="entry name" value="ATP SYNTHASE PROTEIN I"/>
    <property type="match status" value="1"/>
</dbReference>
<feature type="transmembrane region" description="Helical" evidence="6">
    <location>
        <begin position="12"/>
        <end position="28"/>
    </location>
</feature>
<dbReference type="Proteomes" id="UP001180087">
    <property type="component" value="Chromosome"/>
</dbReference>
<feature type="transmembrane region" description="Helical" evidence="6">
    <location>
        <begin position="97"/>
        <end position="118"/>
    </location>
</feature>
<protein>
    <submittedName>
        <fullName evidence="7">ATP synthase subunit I</fullName>
    </submittedName>
</protein>
<keyword evidence="5 6" id="KW-0472">Membrane</keyword>
<evidence type="ECO:0000313" key="7">
    <source>
        <dbReference type="EMBL" id="WLV24189.1"/>
    </source>
</evidence>
<feature type="transmembrane region" description="Helical" evidence="6">
    <location>
        <begin position="34"/>
        <end position="52"/>
    </location>
</feature>
<keyword evidence="2" id="KW-1003">Cell membrane</keyword>
<evidence type="ECO:0000256" key="2">
    <source>
        <dbReference type="ARBA" id="ARBA00022475"/>
    </source>
</evidence>
<dbReference type="PANTHER" id="PTHR40035:SF1">
    <property type="entry name" value="ATP SYNTHASE PROTEIN I"/>
    <property type="match status" value="1"/>
</dbReference>
<dbReference type="Pfam" id="PF03899">
    <property type="entry name" value="ATP-synt_I"/>
    <property type="match status" value="1"/>
</dbReference>
<reference evidence="7" key="1">
    <citation type="submission" date="2023-06" db="EMBL/GenBank/DDBJ databases">
        <title>A Treasure from Seagulls: Isolation and Description of Aciduricobacillus qingdaonensis gen. nov., sp. nov., a Rare Obligately Uric Acid-utilizing Member in the Family Bacillaceae.</title>
        <authorList>
            <person name="Liu W."/>
            <person name="Wang B."/>
        </authorList>
    </citation>
    <scope>NUCLEOTIDE SEQUENCE</scope>
    <source>
        <strain evidence="7">44XB</strain>
    </source>
</reference>
<evidence type="ECO:0000256" key="3">
    <source>
        <dbReference type="ARBA" id="ARBA00022692"/>
    </source>
</evidence>
<accession>A0ABY9KTF5</accession>
<evidence type="ECO:0000256" key="4">
    <source>
        <dbReference type="ARBA" id="ARBA00022989"/>
    </source>
</evidence>
<evidence type="ECO:0000256" key="6">
    <source>
        <dbReference type="SAM" id="Phobius"/>
    </source>
</evidence>
<evidence type="ECO:0000256" key="5">
    <source>
        <dbReference type="ARBA" id="ARBA00023136"/>
    </source>
</evidence>
<comment type="subcellular location">
    <subcellularLocation>
        <location evidence="1">Cell membrane</location>
        <topology evidence="1">Multi-pass membrane protein</topology>
    </subcellularLocation>
</comment>